<name>A0AA40DYU7_9PEZI</name>
<evidence type="ECO:0000313" key="3">
    <source>
        <dbReference type="Proteomes" id="UP001172101"/>
    </source>
</evidence>
<organism evidence="2 3">
    <name type="scientific">Lasiosphaeria miniovina</name>
    <dbReference type="NCBI Taxonomy" id="1954250"/>
    <lineage>
        <taxon>Eukaryota</taxon>
        <taxon>Fungi</taxon>
        <taxon>Dikarya</taxon>
        <taxon>Ascomycota</taxon>
        <taxon>Pezizomycotina</taxon>
        <taxon>Sordariomycetes</taxon>
        <taxon>Sordariomycetidae</taxon>
        <taxon>Sordariales</taxon>
        <taxon>Lasiosphaeriaceae</taxon>
        <taxon>Lasiosphaeria</taxon>
    </lineage>
</organism>
<dbReference type="PANTHER" id="PTHR10039:SF5">
    <property type="entry name" value="NACHT DOMAIN-CONTAINING PROTEIN"/>
    <property type="match status" value="1"/>
</dbReference>
<evidence type="ECO:0000313" key="2">
    <source>
        <dbReference type="EMBL" id="KAK0717981.1"/>
    </source>
</evidence>
<accession>A0AA40DYU7</accession>
<evidence type="ECO:0008006" key="4">
    <source>
        <dbReference type="Google" id="ProtNLM"/>
    </source>
</evidence>
<keyword evidence="3" id="KW-1185">Reference proteome</keyword>
<dbReference type="GeneID" id="85323218"/>
<sequence>MDPISAIGVAAGIVAFVDFAWNLVTGTLEPGKSASNSIADDTDVLNVISDLQAVSSALRVSDRKADNYEFSAHLPALYAISDDCHTVATDMLAALEQLQKSNTDRVWRKLKVQWMRMRKEEKLQGMAAKLRDYRLQIILRLNLILNLILRVEQLRAEAIMSRMETLTRFDSLRDKLVTAVSNLESLLQSGSNITSRTSPPQDAVTSLEAVRELLFGLRSQDTEIQIQHQILRRLACPSVHYREEAIANASDGTFGWIFSHASSQNAQDTGGASDQRPMPHHFGLPLEQNGPGRPSLDAERDAEKLRKLQQWAHPKQIVMGRFYFWAASNDGGLTTLDGLYRFLLFEVLWQCPTSYQRSSEMFHLTAMVAAFDLLIELSASETRRFCFFVDGLDEFAGDFLAHRDLVQRLLSWVECSHVKLCTSSRPEPENLEMLSKPPSCLVSLHEMTRIDIQRFSQAMLESDRNFDYIRGECPELVHRIAERANGVFLWVYLIIRLLLESVAQQDSIEILYAKLEFVPLELNDLMFQRLLKPLNSIDELRRRRMLYFALTAAESPSVHAFAWLDEVDRPGFPYCLNIGSWSEDQVKAHEQKTSALLQYLTKGLLETVTVSNAYQLGFLPWDNRTPVSAKLSSSYTTVRLLHRSAYDFLIEPERLAGFREAFKILGPFELVELRIMVADLMVLQRAGKDTLFRNLTNLLLVKRQHDFPAEELDRLFSVASSLDSNGRASTLLRIASGAEEDFRQLVSLSHLAAFCRQSRYIERKARSLGLGRPQSADMSILLSAFFGGGSATSRVISLLLQSGASVTQKIRLSAETDSSFAPGASRYPPFEPRELVPVWIPIALRIAHFVLHEYFTTSLDRAADMMRAFKLILRAAPPGVADDCLLELHPRVGDLDPAKVAYCALRNFAKSPYHPFDDVSFAETSRSHEVAGHHRAE</sequence>
<comment type="caution">
    <text evidence="2">The sequence shown here is derived from an EMBL/GenBank/DDBJ whole genome shotgun (WGS) entry which is preliminary data.</text>
</comment>
<protein>
    <recommendedName>
        <fullName evidence="4">NACHT domain-containing protein</fullName>
    </recommendedName>
</protein>
<evidence type="ECO:0000256" key="1">
    <source>
        <dbReference type="SAM" id="MobiDB-lite"/>
    </source>
</evidence>
<dbReference type="AlphaFoldDB" id="A0AA40DYU7"/>
<reference evidence="2" key="1">
    <citation type="submission" date="2023-06" db="EMBL/GenBank/DDBJ databases">
        <title>Genome-scale phylogeny and comparative genomics of the fungal order Sordariales.</title>
        <authorList>
            <consortium name="Lawrence Berkeley National Laboratory"/>
            <person name="Hensen N."/>
            <person name="Bonometti L."/>
            <person name="Westerberg I."/>
            <person name="Brannstrom I.O."/>
            <person name="Guillou S."/>
            <person name="Cros-Aarteil S."/>
            <person name="Calhoun S."/>
            <person name="Haridas S."/>
            <person name="Kuo A."/>
            <person name="Mondo S."/>
            <person name="Pangilinan J."/>
            <person name="Riley R."/>
            <person name="LaButti K."/>
            <person name="Andreopoulos B."/>
            <person name="Lipzen A."/>
            <person name="Chen C."/>
            <person name="Yanf M."/>
            <person name="Daum C."/>
            <person name="Ng V."/>
            <person name="Clum A."/>
            <person name="Steindorff A."/>
            <person name="Ohm R."/>
            <person name="Martin F."/>
            <person name="Silar P."/>
            <person name="Natvig D."/>
            <person name="Lalanne C."/>
            <person name="Gautier V."/>
            <person name="Ament-velasquez S.L."/>
            <person name="Kruys A."/>
            <person name="Hutchinson M.I."/>
            <person name="Powell A.J."/>
            <person name="Barry K."/>
            <person name="Miller A.N."/>
            <person name="Grigoriev I.V."/>
            <person name="Debuchy R."/>
            <person name="Gladieux P."/>
            <person name="Thoren M.H."/>
            <person name="Johannesson H."/>
        </authorList>
    </citation>
    <scope>NUCLEOTIDE SEQUENCE</scope>
    <source>
        <strain evidence="2">SMH2392-1A</strain>
    </source>
</reference>
<gene>
    <name evidence="2" type="ORF">B0T26DRAFT_676212</name>
</gene>
<dbReference type="Proteomes" id="UP001172101">
    <property type="component" value="Unassembled WGS sequence"/>
</dbReference>
<dbReference type="PANTHER" id="PTHR10039">
    <property type="entry name" value="AMELOGENIN"/>
    <property type="match status" value="1"/>
</dbReference>
<dbReference type="EMBL" id="JAUIRO010000004">
    <property type="protein sequence ID" value="KAK0717981.1"/>
    <property type="molecule type" value="Genomic_DNA"/>
</dbReference>
<feature type="region of interest" description="Disordered" evidence="1">
    <location>
        <begin position="265"/>
        <end position="299"/>
    </location>
</feature>
<dbReference type="RefSeq" id="XP_060296774.1">
    <property type="nucleotide sequence ID" value="XM_060439948.1"/>
</dbReference>
<proteinExistence type="predicted"/>